<evidence type="ECO:0000256" key="2">
    <source>
        <dbReference type="SAM" id="MobiDB-lite"/>
    </source>
</evidence>
<evidence type="ECO:0000256" key="1">
    <source>
        <dbReference type="ARBA" id="ARBA00005536"/>
    </source>
</evidence>
<dbReference type="InParanoid" id="A0A078A758"/>
<gene>
    <name evidence="3" type="primary">Contig12580.g627</name>
    <name evidence="3" type="ORF">STYLEM_5587</name>
</gene>
<protein>
    <recommendedName>
        <fullName evidence="5">IST1 homolog</fullName>
    </recommendedName>
</protein>
<evidence type="ECO:0008006" key="5">
    <source>
        <dbReference type="Google" id="ProtNLM"/>
    </source>
</evidence>
<dbReference type="OrthoDB" id="29853at2759"/>
<reference evidence="3 4" key="1">
    <citation type="submission" date="2014-06" db="EMBL/GenBank/DDBJ databases">
        <authorList>
            <person name="Swart Estienne"/>
        </authorList>
    </citation>
    <scope>NUCLEOTIDE SEQUENCE [LARGE SCALE GENOMIC DNA]</scope>
    <source>
        <strain evidence="3 4">130c</strain>
    </source>
</reference>
<dbReference type="PANTHER" id="PTHR12161">
    <property type="entry name" value="IST1 FAMILY MEMBER"/>
    <property type="match status" value="1"/>
</dbReference>
<dbReference type="EMBL" id="CCKQ01005402">
    <property type="protein sequence ID" value="CDW76626.1"/>
    <property type="molecule type" value="Genomic_DNA"/>
</dbReference>
<accession>A0A078A758</accession>
<name>A0A078A758_STYLE</name>
<dbReference type="GO" id="GO:0015031">
    <property type="term" value="P:protein transport"/>
    <property type="evidence" value="ECO:0007669"/>
    <property type="project" value="InterPro"/>
</dbReference>
<feature type="compositionally biased region" description="Gly residues" evidence="2">
    <location>
        <begin position="312"/>
        <end position="326"/>
    </location>
</feature>
<proteinExistence type="inferred from homology"/>
<dbReference type="Pfam" id="PF03398">
    <property type="entry name" value="Ist1"/>
    <property type="match status" value="1"/>
</dbReference>
<evidence type="ECO:0000313" key="3">
    <source>
        <dbReference type="EMBL" id="CDW76626.1"/>
    </source>
</evidence>
<feature type="compositionally biased region" description="Pro residues" evidence="2">
    <location>
        <begin position="210"/>
        <end position="235"/>
    </location>
</feature>
<evidence type="ECO:0000313" key="4">
    <source>
        <dbReference type="Proteomes" id="UP000039865"/>
    </source>
</evidence>
<comment type="similarity">
    <text evidence="1">Belongs to the IST1 family.</text>
</comment>
<dbReference type="Gene3D" id="1.20.1260.60">
    <property type="entry name" value="Vacuolar protein sorting-associated protein Ist1"/>
    <property type="match status" value="1"/>
</dbReference>
<dbReference type="AlphaFoldDB" id="A0A078A758"/>
<feature type="region of interest" description="Disordered" evidence="2">
    <location>
        <begin position="193"/>
        <end position="251"/>
    </location>
</feature>
<feature type="region of interest" description="Disordered" evidence="2">
    <location>
        <begin position="305"/>
        <end position="331"/>
    </location>
</feature>
<sequence length="343" mass="38175">MGAEQGKLNTVKIRINIHRGKKLNAIAKKKDDICKHLEAGNEMNAKIWAETLINEENLIPCFDIVSIMCDQLNGRLKTIEKFGPPKDMDQTFRTLCYASIRLEIDELVQVRQQLGKLLGKQFLISADKDEECVNKVVSLKRFLSNPFEQIVAQINIKIPEEGEKIKRLVELAKERNIDYKPSMEAQQCLNDYIDRKGMPNPQGNSGNHHPIPPVYNPPPIQNQQFQPPPNFPPPDMGNSQPPAFLPPGGGMPPSYMQGLPQYMPPSGPGQYPGFQPANQFNQPPALGQPSYNYQYDTSLQPQNFMPQDNNGGAYGGPGNGTAGSGGMDNIDDFEAKLNSLKKM</sequence>
<dbReference type="InterPro" id="IPR005061">
    <property type="entry name" value="Ist1"/>
</dbReference>
<dbReference type="InterPro" id="IPR042277">
    <property type="entry name" value="IST1-like"/>
</dbReference>
<keyword evidence="4" id="KW-1185">Reference proteome</keyword>
<dbReference type="PANTHER" id="PTHR12161:SF5">
    <property type="entry name" value="IST1 HOMOLOG"/>
    <property type="match status" value="1"/>
</dbReference>
<dbReference type="Proteomes" id="UP000039865">
    <property type="component" value="Unassembled WGS sequence"/>
</dbReference>
<organism evidence="3 4">
    <name type="scientific">Stylonychia lemnae</name>
    <name type="common">Ciliate</name>
    <dbReference type="NCBI Taxonomy" id="5949"/>
    <lineage>
        <taxon>Eukaryota</taxon>
        <taxon>Sar</taxon>
        <taxon>Alveolata</taxon>
        <taxon>Ciliophora</taxon>
        <taxon>Intramacronucleata</taxon>
        <taxon>Spirotrichea</taxon>
        <taxon>Stichotrichia</taxon>
        <taxon>Sporadotrichida</taxon>
        <taxon>Oxytrichidae</taxon>
        <taxon>Stylonychinae</taxon>
        <taxon>Stylonychia</taxon>
    </lineage>
</organism>
<dbReference type="OMA" id="YQPFPNI"/>